<keyword evidence="3" id="KW-1185">Reference proteome</keyword>
<sequence>MKRKLLTLLAAAATTSALHAQEGLYYLGSEAQESLPLKWMVGVNATYDDNVSPTAVGIGANESAFSLNPYVGLSFVNMTPQSTLDVYARLGAIYYIDGPSAPGTDDLYPQIRAGVNWTRRFTERLRFSSRNFVAYELEPDYAYGFATSRQVDAYIFWGTDNAIGYRWTERLATYTGFALEGVDYDSNVTSADRFTWELYHQFRYQLTPQSVLTFDYRYADTSAGGLASDSSSHYLLLGLEHRFSPNTILVAKAGAQIKRSDAIGGSDGTSPFVELAMRSQVNEQFSIRAFVRYSSEVYDTVRVVTVPGASGLYDFDDRQTLRVGIKASYDLSPKVSIFGGVDYIPSAFDDGRLTFVNFGAPAPVASGIDEDLLNLYIGLTVRFTERLYGSLSYNYTDNSSDFAGYSYDRNRINFGLHAEF</sequence>
<gene>
    <name evidence="2" type="ORF">HAHE_27960</name>
</gene>
<accession>A0ABN6H5Q4</accession>
<dbReference type="SUPFAM" id="SSF103515">
    <property type="entry name" value="Autotransporter"/>
    <property type="match status" value="1"/>
</dbReference>
<keyword evidence="1" id="KW-0732">Signal</keyword>
<evidence type="ECO:0000256" key="1">
    <source>
        <dbReference type="SAM" id="SignalP"/>
    </source>
</evidence>
<proteinExistence type="predicted"/>
<evidence type="ECO:0000313" key="3">
    <source>
        <dbReference type="Proteomes" id="UP001374893"/>
    </source>
</evidence>
<feature type="chain" id="PRO_5045508776" evidence="1">
    <location>
        <begin position="21"/>
        <end position="420"/>
    </location>
</feature>
<reference evidence="2 3" key="1">
    <citation type="submission" date="2021-06" db="EMBL/GenBank/DDBJ databases">
        <title>Complete genome of Haloferula helveola possessing various polysaccharide degrading enzymes.</title>
        <authorList>
            <person name="Takami H."/>
            <person name="Huang C."/>
            <person name="Hamasaki K."/>
        </authorList>
    </citation>
    <scope>NUCLEOTIDE SEQUENCE [LARGE SCALE GENOMIC DNA]</scope>
    <source>
        <strain evidence="2 3">CN-1</strain>
    </source>
</reference>
<dbReference type="Proteomes" id="UP001374893">
    <property type="component" value="Chromosome"/>
</dbReference>
<name>A0ABN6H5Q4_9BACT</name>
<dbReference type="EMBL" id="AP024702">
    <property type="protein sequence ID" value="BCX48888.1"/>
    <property type="molecule type" value="Genomic_DNA"/>
</dbReference>
<protein>
    <submittedName>
        <fullName evidence="2">Capsular polysaccharide biosynthesis protein</fullName>
    </submittedName>
</protein>
<dbReference type="InterPro" id="IPR036709">
    <property type="entry name" value="Autotransporte_beta_dom_sf"/>
</dbReference>
<feature type="signal peptide" evidence="1">
    <location>
        <begin position="1"/>
        <end position="20"/>
    </location>
</feature>
<organism evidence="2 3">
    <name type="scientific">Haloferula helveola</name>
    <dbReference type="NCBI Taxonomy" id="490095"/>
    <lineage>
        <taxon>Bacteria</taxon>
        <taxon>Pseudomonadati</taxon>
        <taxon>Verrucomicrobiota</taxon>
        <taxon>Verrucomicrobiia</taxon>
        <taxon>Verrucomicrobiales</taxon>
        <taxon>Verrucomicrobiaceae</taxon>
        <taxon>Haloferula</taxon>
    </lineage>
</organism>
<dbReference type="Gene3D" id="2.40.128.130">
    <property type="entry name" value="Autotransporter beta-domain"/>
    <property type="match status" value="1"/>
</dbReference>
<dbReference type="RefSeq" id="WP_338685282.1">
    <property type="nucleotide sequence ID" value="NZ_AP024702.1"/>
</dbReference>
<evidence type="ECO:0000313" key="2">
    <source>
        <dbReference type="EMBL" id="BCX48888.1"/>
    </source>
</evidence>